<evidence type="ECO:0000313" key="2">
    <source>
        <dbReference type="EMBL" id="KAK6920956.1"/>
    </source>
</evidence>
<feature type="compositionally biased region" description="Acidic residues" evidence="1">
    <location>
        <begin position="108"/>
        <end position="117"/>
    </location>
</feature>
<comment type="caution">
    <text evidence="2">The sequence shown here is derived from an EMBL/GenBank/DDBJ whole genome shotgun (WGS) entry which is preliminary data.</text>
</comment>
<feature type="region of interest" description="Disordered" evidence="1">
    <location>
        <begin position="103"/>
        <end position="132"/>
    </location>
</feature>
<dbReference type="Proteomes" id="UP001370490">
    <property type="component" value="Unassembled WGS sequence"/>
</dbReference>
<protein>
    <submittedName>
        <fullName evidence="2">Uncharacterized protein</fullName>
    </submittedName>
</protein>
<name>A0AAN8Z1E2_9MAGN</name>
<evidence type="ECO:0000313" key="3">
    <source>
        <dbReference type="Proteomes" id="UP001370490"/>
    </source>
</evidence>
<reference evidence="2 3" key="1">
    <citation type="submission" date="2023-12" db="EMBL/GenBank/DDBJ databases">
        <title>A high-quality genome assembly for Dillenia turbinata (Dilleniales).</title>
        <authorList>
            <person name="Chanderbali A."/>
        </authorList>
    </citation>
    <scope>NUCLEOTIDE SEQUENCE [LARGE SCALE GENOMIC DNA]</scope>
    <source>
        <strain evidence="2">LSX21</strain>
        <tissue evidence="2">Leaf</tissue>
    </source>
</reference>
<proteinExistence type="predicted"/>
<sequence>MVVDKQLAKQYQKQEREAAMLAKKQKSYAILDADDSRLNRTEVDKKRGRKVSRQEYLKKREQKKLEEIRDDIEDEQYLFDGVKLTDREYHEFRYKKQIYELVKNRPEESDDTNEGAYEEPFNPKMAKHPYKG</sequence>
<gene>
    <name evidence="2" type="ORF">RJ641_014634</name>
</gene>
<dbReference type="EMBL" id="JBAMMX010000020">
    <property type="protein sequence ID" value="KAK6920956.1"/>
    <property type="molecule type" value="Genomic_DNA"/>
</dbReference>
<keyword evidence="3" id="KW-1185">Reference proteome</keyword>
<dbReference type="AlphaFoldDB" id="A0AAN8Z1E2"/>
<organism evidence="2 3">
    <name type="scientific">Dillenia turbinata</name>
    <dbReference type="NCBI Taxonomy" id="194707"/>
    <lineage>
        <taxon>Eukaryota</taxon>
        <taxon>Viridiplantae</taxon>
        <taxon>Streptophyta</taxon>
        <taxon>Embryophyta</taxon>
        <taxon>Tracheophyta</taxon>
        <taxon>Spermatophyta</taxon>
        <taxon>Magnoliopsida</taxon>
        <taxon>eudicotyledons</taxon>
        <taxon>Gunneridae</taxon>
        <taxon>Pentapetalae</taxon>
        <taxon>Dilleniales</taxon>
        <taxon>Dilleniaceae</taxon>
        <taxon>Dillenia</taxon>
    </lineage>
</organism>
<evidence type="ECO:0000256" key="1">
    <source>
        <dbReference type="SAM" id="MobiDB-lite"/>
    </source>
</evidence>
<accession>A0AAN8Z1E2</accession>